<keyword evidence="3" id="KW-1185">Reference proteome</keyword>
<evidence type="ECO:0000256" key="1">
    <source>
        <dbReference type="SAM" id="Phobius"/>
    </source>
</evidence>
<organism evidence="2 3">
    <name type="scientific">Halomonas tibetensis</name>
    <dbReference type="NCBI Taxonomy" id="2259590"/>
    <lineage>
        <taxon>Bacteria</taxon>
        <taxon>Pseudomonadati</taxon>
        <taxon>Pseudomonadota</taxon>
        <taxon>Gammaproteobacteria</taxon>
        <taxon>Oceanospirillales</taxon>
        <taxon>Halomonadaceae</taxon>
        <taxon>Halomonas</taxon>
    </lineage>
</organism>
<feature type="transmembrane region" description="Helical" evidence="1">
    <location>
        <begin position="65"/>
        <end position="82"/>
    </location>
</feature>
<dbReference type="RefSeq" id="WP_379755561.1">
    <property type="nucleotide sequence ID" value="NZ_JBHRSQ010000007.1"/>
</dbReference>
<gene>
    <name evidence="2" type="ORF">ACFODV_05045</name>
</gene>
<protein>
    <submittedName>
        <fullName evidence="2">Uncharacterized protein</fullName>
    </submittedName>
</protein>
<proteinExistence type="predicted"/>
<comment type="caution">
    <text evidence="2">The sequence shown here is derived from an EMBL/GenBank/DDBJ whole genome shotgun (WGS) entry which is preliminary data.</text>
</comment>
<evidence type="ECO:0000313" key="2">
    <source>
        <dbReference type="EMBL" id="MFC2991391.1"/>
    </source>
</evidence>
<evidence type="ECO:0000313" key="3">
    <source>
        <dbReference type="Proteomes" id="UP001595386"/>
    </source>
</evidence>
<feature type="transmembrane region" description="Helical" evidence="1">
    <location>
        <begin position="94"/>
        <end position="119"/>
    </location>
</feature>
<name>A0ABV7B372_9GAMM</name>
<dbReference type="EMBL" id="JBHRSQ010000007">
    <property type="protein sequence ID" value="MFC2991391.1"/>
    <property type="molecule type" value="Genomic_DNA"/>
</dbReference>
<reference evidence="3" key="1">
    <citation type="journal article" date="2019" name="Int. J. Syst. Evol. Microbiol.">
        <title>The Global Catalogue of Microorganisms (GCM) 10K type strain sequencing project: providing services to taxonomists for standard genome sequencing and annotation.</title>
        <authorList>
            <consortium name="The Broad Institute Genomics Platform"/>
            <consortium name="The Broad Institute Genome Sequencing Center for Infectious Disease"/>
            <person name="Wu L."/>
            <person name="Ma J."/>
        </authorList>
    </citation>
    <scope>NUCLEOTIDE SEQUENCE [LARGE SCALE GENOMIC DNA]</scope>
    <source>
        <strain evidence="3">KCTC 52660</strain>
    </source>
</reference>
<dbReference type="Proteomes" id="UP001595386">
    <property type="component" value="Unassembled WGS sequence"/>
</dbReference>
<keyword evidence="1" id="KW-1133">Transmembrane helix</keyword>
<feature type="transmembrane region" description="Helical" evidence="1">
    <location>
        <begin position="38"/>
        <end position="58"/>
    </location>
</feature>
<keyword evidence="1" id="KW-0812">Transmembrane</keyword>
<sequence>MTMRKARLIIVVVGIVLPYLARVPRGSEWLGQYTDTGFVGWLFFGALNAIVWGCILALSFKYERPVSLLAPCILGFGFLAWAHGTLDLSANPNAAIALVIIPVYALVPVAVGGIFGYIVDRMLRQKKLPNQ</sequence>
<accession>A0ABV7B372</accession>
<keyword evidence="1" id="KW-0472">Membrane</keyword>